<dbReference type="AlphaFoldDB" id="A0A167A0V5"/>
<accession>A0A167A0V5</accession>
<feature type="compositionally biased region" description="Basic and acidic residues" evidence="1">
    <location>
        <begin position="193"/>
        <end position="202"/>
    </location>
</feature>
<evidence type="ECO:0000313" key="3">
    <source>
        <dbReference type="Proteomes" id="UP000076584"/>
    </source>
</evidence>
<feature type="compositionally biased region" description="Low complexity" evidence="1">
    <location>
        <begin position="203"/>
        <end position="215"/>
    </location>
</feature>
<name>A0A167A0V5_COLIC</name>
<proteinExistence type="predicted"/>
<organism evidence="2 3">
    <name type="scientific">Colletotrichum incanum</name>
    <name type="common">Soybean anthracnose fungus</name>
    <dbReference type="NCBI Taxonomy" id="1573173"/>
    <lineage>
        <taxon>Eukaryota</taxon>
        <taxon>Fungi</taxon>
        <taxon>Dikarya</taxon>
        <taxon>Ascomycota</taxon>
        <taxon>Pezizomycotina</taxon>
        <taxon>Sordariomycetes</taxon>
        <taxon>Hypocreomycetidae</taxon>
        <taxon>Glomerellales</taxon>
        <taxon>Glomerellaceae</taxon>
        <taxon>Colletotrichum</taxon>
        <taxon>Colletotrichum spaethianum species complex</taxon>
    </lineage>
</organism>
<sequence>MPSSNLVAPKVVAVCEDEEGRGLEIIPQQFGLRVPHSPKGLVLFRLDVSITDSAATKTTLYLQITADSLDSLVRMDYDKTNADSQKPPYLENFRLHSGESIQFVVPSDFNVDNIPDNKARSTFECAESLAAASRFSLYFQHNILKKENFAYYKEAVSPSPTEALRKSYKDMRHEKRLYNGVGGKVHKPRGHHHDPPPMRERCSSSASTTASCGSTLPFETDPRPEESPPPYEKCPSEGRSPTVRSDAAAIAISAETPGLVLPRYSDIKQHDVPDPFQGGRHCGSEDTDIHQIAKRKRPLAAFRPEKTRRSLFDDETDAAISNCNATE</sequence>
<evidence type="ECO:0000256" key="1">
    <source>
        <dbReference type="SAM" id="MobiDB-lite"/>
    </source>
</evidence>
<comment type="caution">
    <text evidence="2">The sequence shown here is derived from an EMBL/GenBank/DDBJ whole genome shotgun (WGS) entry which is preliminary data.</text>
</comment>
<protein>
    <submittedName>
        <fullName evidence="2">Uncharacterized protein</fullName>
    </submittedName>
</protein>
<keyword evidence="3" id="KW-1185">Reference proteome</keyword>
<feature type="region of interest" description="Disordered" evidence="1">
    <location>
        <begin position="178"/>
        <end position="244"/>
    </location>
</feature>
<evidence type="ECO:0000313" key="2">
    <source>
        <dbReference type="EMBL" id="KZL79585.1"/>
    </source>
</evidence>
<dbReference type="Proteomes" id="UP000076584">
    <property type="component" value="Unassembled WGS sequence"/>
</dbReference>
<dbReference type="EMBL" id="LFIW01002069">
    <property type="protein sequence ID" value="KZL79585.1"/>
    <property type="molecule type" value="Genomic_DNA"/>
</dbReference>
<gene>
    <name evidence="2" type="ORF">CI238_13482</name>
</gene>
<reference evidence="2 3" key="1">
    <citation type="submission" date="2015-06" db="EMBL/GenBank/DDBJ databases">
        <title>Survival trade-offs in plant roots during colonization by closely related pathogenic and mutualistic fungi.</title>
        <authorList>
            <person name="Hacquard S."/>
            <person name="Kracher B."/>
            <person name="Hiruma K."/>
            <person name="Weinman A."/>
            <person name="Muench P."/>
            <person name="Garrido Oter R."/>
            <person name="Ver Loren van Themaat E."/>
            <person name="Dallerey J.-F."/>
            <person name="Damm U."/>
            <person name="Henrissat B."/>
            <person name="Lespinet O."/>
            <person name="Thon M."/>
            <person name="Kemen E."/>
            <person name="McHardy A.C."/>
            <person name="Schulze-Lefert P."/>
            <person name="O'Connell R.J."/>
        </authorList>
    </citation>
    <scope>NUCLEOTIDE SEQUENCE [LARGE SCALE GENOMIC DNA]</scope>
    <source>
        <strain evidence="2 3">MAFF 238704</strain>
    </source>
</reference>
<feature type="non-terminal residue" evidence="2">
    <location>
        <position position="327"/>
    </location>
</feature>